<dbReference type="Proteomes" id="UP001297581">
    <property type="component" value="Unassembled WGS sequence"/>
</dbReference>
<protein>
    <submittedName>
        <fullName evidence="2">YggN family protein</fullName>
    </submittedName>
</protein>
<dbReference type="AlphaFoldDB" id="A0AAJ1BIS2"/>
<evidence type="ECO:0000256" key="1">
    <source>
        <dbReference type="SAM" id="SignalP"/>
    </source>
</evidence>
<dbReference type="RefSeq" id="WP_240591739.1">
    <property type="nucleotide sequence ID" value="NZ_JAKUDL010000005.1"/>
</dbReference>
<gene>
    <name evidence="2" type="ORF">MJ923_14700</name>
</gene>
<organism evidence="2 3">
    <name type="scientific">Shewanella zhuhaiensis</name>
    <dbReference type="NCBI Taxonomy" id="2919576"/>
    <lineage>
        <taxon>Bacteria</taxon>
        <taxon>Pseudomonadati</taxon>
        <taxon>Pseudomonadota</taxon>
        <taxon>Gammaproteobacteria</taxon>
        <taxon>Alteromonadales</taxon>
        <taxon>Shewanellaceae</taxon>
        <taxon>Shewanella</taxon>
    </lineage>
</organism>
<dbReference type="EMBL" id="JAKUDL010000005">
    <property type="protein sequence ID" value="MCH4295555.1"/>
    <property type="molecule type" value="Genomic_DNA"/>
</dbReference>
<dbReference type="InterPro" id="IPR021307">
    <property type="entry name" value="DUF2884"/>
</dbReference>
<comment type="caution">
    <text evidence="2">The sequence shown here is derived from an EMBL/GenBank/DDBJ whole genome shotgun (WGS) entry which is preliminary data.</text>
</comment>
<keyword evidence="3" id="KW-1185">Reference proteome</keyword>
<reference evidence="2 3" key="1">
    <citation type="submission" date="2022-02" db="EMBL/GenBank/DDBJ databases">
        <title>The genome sequence of Shewanella sp. 3B26.</title>
        <authorList>
            <person name="Du J."/>
        </authorList>
    </citation>
    <scope>NUCLEOTIDE SEQUENCE [LARGE SCALE GENOMIC DNA]</scope>
    <source>
        <strain evidence="2 3">3B26</strain>
    </source>
</reference>
<sequence>MKTKTLVTGVVLATLIGVTAVVPAMAHGISNDSCDVNLNYDISLEPQKLVLSQKGDEFYRFEPGKLYVEGKEVALTGEQRALVDSYADSVARQVPEFVSLVTEAVGLASQAVNTALTPLLGEDTGNRVGELMDNVNERLGEVMHKNGDSYYIGVTDGSIDEVFDKEFEQEIENLVQESVGTLMVRLGTEILSSEGDSFEAKMEAFGQKMEAMGEQIEREMEAQASTLEARANKMCDEFETLVALESELRAKVPELSKLELADAKQEALRE</sequence>
<keyword evidence="1" id="KW-0732">Signal</keyword>
<proteinExistence type="predicted"/>
<accession>A0AAJ1BIS2</accession>
<feature type="signal peptide" evidence="1">
    <location>
        <begin position="1"/>
        <end position="26"/>
    </location>
</feature>
<evidence type="ECO:0000313" key="2">
    <source>
        <dbReference type="EMBL" id="MCH4295555.1"/>
    </source>
</evidence>
<name>A0AAJ1BIS2_9GAMM</name>
<dbReference type="Pfam" id="PF11101">
    <property type="entry name" value="DUF2884"/>
    <property type="match status" value="1"/>
</dbReference>
<feature type="chain" id="PRO_5042577093" evidence="1">
    <location>
        <begin position="27"/>
        <end position="270"/>
    </location>
</feature>
<evidence type="ECO:0000313" key="3">
    <source>
        <dbReference type="Proteomes" id="UP001297581"/>
    </source>
</evidence>